<comment type="similarity">
    <text evidence="2 5">Belongs to the histatin/statherin family.</text>
</comment>
<dbReference type="PANTHER" id="PTHR15057:SF3">
    <property type="entry name" value="STATHERIN"/>
    <property type="match status" value="1"/>
</dbReference>
<dbReference type="OMA" id="NRYPATW"/>
<keyword evidence="7" id="KW-1185">Reference proteome</keyword>
<comment type="subcellular location">
    <subcellularLocation>
        <location evidence="1 5">Secreted</location>
    </subcellularLocation>
</comment>
<dbReference type="AlphaFoldDB" id="A0A2K5JSG2"/>
<dbReference type="InterPro" id="IPR005575">
    <property type="entry name" value="Statherin"/>
</dbReference>
<keyword evidence="3 5" id="KW-0964">Secreted</keyword>
<dbReference type="PIRSF" id="PIRSF002565">
    <property type="entry name" value="Statherin"/>
    <property type="match status" value="1"/>
</dbReference>
<dbReference type="GO" id="GO:0030500">
    <property type="term" value="P:regulation of bone mineralization"/>
    <property type="evidence" value="ECO:0007669"/>
    <property type="project" value="UniProtKB-UniRule"/>
</dbReference>
<dbReference type="InterPro" id="IPR030773">
    <property type="entry name" value="Histatin/statherin"/>
</dbReference>
<dbReference type="GO" id="GO:0005576">
    <property type="term" value="C:extracellular region"/>
    <property type="evidence" value="ECO:0007669"/>
    <property type="project" value="UniProtKB-SubCell"/>
</dbReference>
<evidence type="ECO:0000313" key="7">
    <source>
        <dbReference type="Proteomes" id="UP000233080"/>
    </source>
</evidence>
<dbReference type="STRING" id="336983.ENSCANP00000031786"/>
<comment type="function">
    <text evidence="5">Salivary protein that stabilizes saliva supersaturated with calcium salts by inhibiting the precipitation of calcium phosphate salts. It also modulates hydroxyapatite crystal formation on the tooth surface.</text>
</comment>
<name>A0A2K5JSG2_COLAP</name>
<evidence type="ECO:0000256" key="2">
    <source>
        <dbReference type="ARBA" id="ARBA00008589"/>
    </source>
</evidence>
<reference evidence="6" key="2">
    <citation type="submission" date="2025-09" db="UniProtKB">
        <authorList>
            <consortium name="Ensembl"/>
        </authorList>
    </citation>
    <scope>IDENTIFICATION</scope>
</reference>
<dbReference type="Proteomes" id="UP000233080">
    <property type="component" value="Unassembled WGS sequence"/>
</dbReference>
<proteinExistence type="inferred from homology"/>
<evidence type="ECO:0000313" key="6">
    <source>
        <dbReference type="Ensembl" id="ENSCANP00000031786.1"/>
    </source>
</evidence>
<reference evidence="6" key="1">
    <citation type="submission" date="2025-08" db="UniProtKB">
        <authorList>
            <consortium name="Ensembl"/>
        </authorList>
    </citation>
    <scope>IDENTIFICATION</scope>
</reference>
<evidence type="ECO:0000256" key="1">
    <source>
        <dbReference type="ARBA" id="ARBA00004613"/>
    </source>
</evidence>
<keyword evidence="4 5" id="KW-0732">Signal</keyword>
<evidence type="ECO:0000256" key="4">
    <source>
        <dbReference type="ARBA" id="ARBA00022729"/>
    </source>
</evidence>
<evidence type="ECO:0000256" key="5">
    <source>
        <dbReference type="PIRNR" id="PIRNR002565"/>
    </source>
</evidence>
<organism evidence="6 7">
    <name type="scientific">Colobus angolensis palliatus</name>
    <name type="common">Peters' Angolan colobus</name>
    <dbReference type="NCBI Taxonomy" id="336983"/>
    <lineage>
        <taxon>Eukaryota</taxon>
        <taxon>Metazoa</taxon>
        <taxon>Chordata</taxon>
        <taxon>Craniata</taxon>
        <taxon>Vertebrata</taxon>
        <taxon>Euteleostomi</taxon>
        <taxon>Mammalia</taxon>
        <taxon>Eutheria</taxon>
        <taxon>Euarchontoglires</taxon>
        <taxon>Primates</taxon>
        <taxon>Haplorrhini</taxon>
        <taxon>Catarrhini</taxon>
        <taxon>Cercopithecidae</taxon>
        <taxon>Colobinae</taxon>
        <taxon>Colobus</taxon>
    </lineage>
</organism>
<dbReference type="GO" id="GO:0031214">
    <property type="term" value="P:biomineral tissue development"/>
    <property type="evidence" value="ECO:0007669"/>
    <property type="project" value="UniProtKB-UniRule"/>
</dbReference>
<dbReference type="Ensembl" id="ENSCANT00000055007.1">
    <property type="protein sequence ID" value="ENSCANP00000031786.1"/>
    <property type="gene ID" value="ENSCANG00000039556.1"/>
</dbReference>
<dbReference type="PANTHER" id="PTHR15057">
    <property type="entry name" value="STATHERIN"/>
    <property type="match status" value="1"/>
</dbReference>
<protein>
    <recommendedName>
        <fullName evidence="5">Statherin</fullName>
    </recommendedName>
</protein>
<dbReference type="GO" id="GO:0042742">
    <property type="term" value="P:defense response to bacterium"/>
    <property type="evidence" value="ECO:0007669"/>
    <property type="project" value="UniProtKB-UniRule"/>
</dbReference>
<keyword evidence="5" id="KW-0091">Biomineralization</keyword>
<feature type="chain" id="PRO_5025721556" description="Statherin" evidence="5">
    <location>
        <begin position="20"/>
        <end position="65"/>
    </location>
</feature>
<dbReference type="Pfam" id="PF03875">
    <property type="entry name" value="Statherin"/>
    <property type="match status" value="1"/>
</dbReference>
<evidence type="ECO:0000256" key="3">
    <source>
        <dbReference type="ARBA" id="ARBA00022525"/>
    </source>
</evidence>
<dbReference type="GO" id="GO:0046848">
    <property type="term" value="F:hydroxyapatite binding"/>
    <property type="evidence" value="ECO:0007669"/>
    <property type="project" value="UniProtKB-UniRule"/>
</dbReference>
<feature type="signal peptide" evidence="5">
    <location>
        <begin position="1"/>
        <end position="19"/>
    </location>
</feature>
<accession>A0A2K5JSG2</accession>
<sequence length="65" mass="7781">MKFLVFAFILAVMVSMIGADSSEEKFFRRLRRFDEGRYGGYGPYQPFLQPPLYPQPYQPQYQYPF</sequence>